<proteinExistence type="predicted"/>
<feature type="transmembrane region" description="Helical" evidence="1">
    <location>
        <begin position="199"/>
        <end position="218"/>
    </location>
</feature>
<dbReference type="EMBL" id="QGGW01000005">
    <property type="protein sequence ID" value="PWK60236.1"/>
    <property type="molecule type" value="Genomic_DNA"/>
</dbReference>
<evidence type="ECO:0000313" key="3">
    <source>
        <dbReference type="Proteomes" id="UP000245708"/>
    </source>
</evidence>
<keyword evidence="1" id="KW-1133">Transmembrane helix</keyword>
<protein>
    <submittedName>
        <fullName evidence="2">Uncharacterized protein</fullName>
    </submittedName>
</protein>
<accession>A0A316GHB0</accession>
<reference evidence="2 3" key="1">
    <citation type="submission" date="2018-05" db="EMBL/GenBank/DDBJ databases">
        <title>Genomic Encyclopedia of Type Strains, Phase IV (KMG-IV): sequencing the most valuable type-strain genomes for metagenomic binning, comparative biology and taxonomic classification.</title>
        <authorList>
            <person name="Goeker M."/>
        </authorList>
    </citation>
    <scope>NUCLEOTIDE SEQUENCE [LARGE SCALE GENOMIC DNA]</scope>
    <source>
        <strain evidence="2 3">DSM 16097</strain>
    </source>
</reference>
<sequence length="278" mass="29841">MLSKLIGALLRATLVVVVVATPSLLIPGTTEESAQMVTLIALALGAFTAIEYGAAFPALIEFRDAPPFNRVRILSLLIVLVVLSLVAGGGAPTSLILVLNALGLLIGHALEFPWSPMSVVLAHLPANAPPVSALQVKVMAGLAIFTTLAALVVFALLLRLQHWPNRGQPFNVWVNLPTFDPTTGGDVVTRLIRDARVNIILGLTTTFILPVVGLKIADHFDLQLLTSPQAMVWGIALWMFLPLSMFMRGLAMARIADMIRERRARLVATVVADTPLRA</sequence>
<dbReference type="Proteomes" id="UP000245708">
    <property type="component" value="Unassembled WGS sequence"/>
</dbReference>
<feature type="transmembrane region" description="Helical" evidence="1">
    <location>
        <begin position="230"/>
        <end position="253"/>
    </location>
</feature>
<organism evidence="2 3">
    <name type="scientific">Roseicyclus mahoneyensis</name>
    <dbReference type="NCBI Taxonomy" id="164332"/>
    <lineage>
        <taxon>Bacteria</taxon>
        <taxon>Pseudomonadati</taxon>
        <taxon>Pseudomonadota</taxon>
        <taxon>Alphaproteobacteria</taxon>
        <taxon>Rhodobacterales</taxon>
        <taxon>Roseobacteraceae</taxon>
        <taxon>Roseicyclus</taxon>
    </lineage>
</organism>
<comment type="caution">
    <text evidence="2">The sequence shown here is derived from an EMBL/GenBank/DDBJ whole genome shotgun (WGS) entry which is preliminary data.</text>
</comment>
<dbReference type="AlphaFoldDB" id="A0A316GHB0"/>
<feature type="transmembrane region" description="Helical" evidence="1">
    <location>
        <begin position="138"/>
        <end position="158"/>
    </location>
</feature>
<feature type="transmembrane region" description="Helical" evidence="1">
    <location>
        <begin position="74"/>
        <end position="107"/>
    </location>
</feature>
<gene>
    <name evidence="2" type="ORF">C7455_105220</name>
</gene>
<evidence type="ECO:0000313" key="2">
    <source>
        <dbReference type="EMBL" id="PWK60236.1"/>
    </source>
</evidence>
<keyword evidence="1" id="KW-0472">Membrane</keyword>
<feature type="transmembrane region" description="Helical" evidence="1">
    <location>
        <begin position="36"/>
        <end position="62"/>
    </location>
</feature>
<evidence type="ECO:0000256" key="1">
    <source>
        <dbReference type="SAM" id="Phobius"/>
    </source>
</evidence>
<keyword evidence="3" id="KW-1185">Reference proteome</keyword>
<name>A0A316GHB0_9RHOB</name>
<keyword evidence="1" id="KW-0812">Transmembrane</keyword>